<sequence>MTPQSNDDQHDQQAAKAAAKAAAAARLAEAKAKRDKAKQEADRAFWRAVNAEITSKVLLQKEACEAIGYEREYVRRQIKEHVQSD</sequence>
<proteinExistence type="predicted"/>
<dbReference type="RefSeq" id="WP_202239834.1">
    <property type="nucleotide sequence ID" value="NZ_AP018366.1"/>
</dbReference>
<dbReference type="Proteomes" id="UP000595703">
    <property type="component" value="Plasmid pRVR1"/>
</dbReference>
<geneLocation type="plasmid" evidence="3 4">
    <name>pRVR1</name>
</geneLocation>
<evidence type="ECO:0000313" key="4">
    <source>
        <dbReference type="Proteomes" id="UP000595703"/>
    </source>
</evidence>
<keyword evidence="1" id="KW-0175">Coiled coil</keyword>
<keyword evidence="4" id="KW-1185">Reference proteome</keyword>
<accession>A0A7R6TAB9</accession>
<reference evidence="3 4" key="1">
    <citation type="journal article" date="2020" name="Sci. Rep.">
        <title>beta-carboline chemical signals induce reveromycin production through a LuxR family regulator in Streptomyces sp. SN-593.</title>
        <authorList>
            <person name="Panthee S."/>
            <person name="Kito N."/>
            <person name="Hayashi T."/>
            <person name="Shimizu T."/>
            <person name="Ishikawa J."/>
            <person name="Hamamoto H."/>
            <person name="Osada H."/>
            <person name="Takahashi S."/>
        </authorList>
    </citation>
    <scope>NUCLEOTIDE SEQUENCE [LARGE SCALE GENOMIC DNA]</scope>
    <source>
        <strain evidence="3 4">SN-593</strain>
        <plasmid evidence="3 4">pRVR1</plasmid>
    </source>
</reference>
<gene>
    <name evidence="3" type="ORF">RVR_P170</name>
</gene>
<keyword evidence="3" id="KW-0614">Plasmid</keyword>
<organism evidence="3 4">
    <name type="scientific">Actinacidiphila reveromycinica</name>
    <dbReference type="NCBI Taxonomy" id="659352"/>
    <lineage>
        <taxon>Bacteria</taxon>
        <taxon>Bacillati</taxon>
        <taxon>Actinomycetota</taxon>
        <taxon>Actinomycetes</taxon>
        <taxon>Kitasatosporales</taxon>
        <taxon>Streptomycetaceae</taxon>
        <taxon>Actinacidiphila</taxon>
    </lineage>
</organism>
<dbReference type="EMBL" id="AP018366">
    <property type="protein sequence ID" value="BBG20690.1"/>
    <property type="molecule type" value="Genomic_DNA"/>
</dbReference>
<dbReference type="AlphaFoldDB" id="A0A7R6TAB9"/>
<protein>
    <submittedName>
        <fullName evidence="3">Uncharacterized protein</fullName>
    </submittedName>
</protein>
<evidence type="ECO:0000313" key="3">
    <source>
        <dbReference type="EMBL" id="BBG20690.1"/>
    </source>
</evidence>
<name>A0A7R6TAB9_9ACTN</name>
<dbReference type="KEGG" id="arev:RVR_P170"/>
<evidence type="ECO:0000256" key="2">
    <source>
        <dbReference type="SAM" id="MobiDB-lite"/>
    </source>
</evidence>
<feature type="coiled-coil region" evidence="1">
    <location>
        <begin position="20"/>
        <end position="47"/>
    </location>
</feature>
<feature type="region of interest" description="Disordered" evidence="2">
    <location>
        <begin position="1"/>
        <end position="20"/>
    </location>
</feature>
<evidence type="ECO:0000256" key="1">
    <source>
        <dbReference type="SAM" id="Coils"/>
    </source>
</evidence>